<accession>A0ABZ3FMR3</accession>
<protein>
    <recommendedName>
        <fullName evidence="4">Helix-turn-helix domain-containing protein</fullName>
    </recommendedName>
</protein>
<feature type="region of interest" description="Disordered" evidence="1">
    <location>
        <begin position="1"/>
        <end position="32"/>
    </location>
</feature>
<keyword evidence="3" id="KW-1185">Reference proteome</keyword>
<feature type="compositionally biased region" description="Polar residues" evidence="1">
    <location>
        <begin position="248"/>
        <end position="260"/>
    </location>
</feature>
<reference evidence="2 3" key="1">
    <citation type="submission" date="2024-04" db="EMBL/GenBank/DDBJ databases">
        <title>Isolation of an actinomycete strain from pig manure.</title>
        <authorList>
            <person name="Gong T."/>
            <person name="Yu Z."/>
            <person name="An M."/>
            <person name="Wei C."/>
            <person name="Yang W."/>
            <person name="Liu L."/>
        </authorList>
    </citation>
    <scope>NUCLEOTIDE SEQUENCE [LARGE SCALE GENOMIC DNA]</scope>
    <source>
        <strain evidence="2 3">ZF39</strain>
    </source>
</reference>
<feature type="compositionally biased region" description="Basic and acidic residues" evidence="1">
    <location>
        <begin position="181"/>
        <end position="195"/>
    </location>
</feature>
<dbReference type="Proteomes" id="UP001442841">
    <property type="component" value="Chromosome"/>
</dbReference>
<feature type="region of interest" description="Disordered" evidence="1">
    <location>
        <begin position="129"/>
        <end position="203"/>
    </location>
</feature>
<proteinExistence type="predicted"/>
<sequence>MRQEKSRSGWATEAARNVSGGTCPPYQRTPSNRPTVADWKALVYRHKGIHNTTRVMLLYLADRMGTNLIVSVPRSRIAADLGIGERRVTERMKAAVEVQLLDPVAKGRPGVTAVYAAMFPDMVHPSAPYVRDVPHTDSSAENPGHGAPVRTINEPQHGAGERTIKPPLHGADGGPANSKQVEPEPDRFQSPRGDVKQAQQRESLAVADSVFRLPVAAGEPDPVETGVVMPTMPRPLVEKNKSEENRVTTRQRGGETVTTRQRGGETVLDEIQRCAADGWVSEDLADLLNELEPGMGDWAINYWSLPRGAATNRYSAGRQLIMLTNTWRKEGA</sequence>
<evidence type="ECO:0000313" key="3">
    <source>
        <dbReference type="Proteomes" id="UP001442841"/>
    </source>
</evidence>
<evidence type="ECO:0000256" key="1">
    <source>
        <dbReference type="SAM" id="MobiDB-lite"/>
    </source>
</evidence>
<name>A0ABZ3FMR3_9ACTN</name>
<dbReference type="EMBL" id="CP154795">
    <property type="protein sequence ID" value="XAN06975.1"/>
    <property type="molecule type" value="Genomic_DNA"/>
</dbReference>
<feature type="region of interest" description="Disordered" evidence="1">
    <location>
        <begin position="240"/>
        <end position="260"/>
    </location>
</feature>
<evidence type="ECO:0000313" key="2">
    <source>
        <dbReference type="EMBL" id="XAN06975.1"/>
    </source>
</evidence>
<organism evidence="2 3">
    <name type="scientific">Ammonicoccus fulvus</name>
    <dbReference type="NCBI Taxonomy" id="3138240"/>
    <lineage>
        <taxon>Bacteria</taxon>
        <taxon>Bacillati</taxon>
        <taxon>Actinomycetota</taxon>
        <taxon>Actinomycetes</taxon>
        <taxon>Propionibacteriales</taxon>
        <taxon>Propionibacteriaceae</taxon>
        <taxon>Ammonicoccus</taxon>
    </lineage>
</organism>
<dbReference type="RefSeq" id="WP_425308419.1">
    <property type="nucleotide sequence ID" value="NZ_CP154795.1"/>
</dbReference>
<gene>
    <name evidence="2" type="ORF">AADG42_06560</name>
</gene>
<evidence type="ECO:0008006" key="4">
    <source>
        <dbReference type="Google" id="ProtNLM"/>
    </source>
</evidence>